<comment type="caution">
    <text evidence="1">The sequence shown here is derived from an EMBL/GenBank/DDBJ whole genome shotgun (WGS) entry which is preliminary data.</text>
</comment>
<gene>
    <name evidence="1" type="ORF">F5144DRAFT_582762</name>
</gene>
<sequence length="557" mass="62587">MAECSFDPYPPPVPILHCHPGVLDETHGFANRSMDDTTQDDTPLSDNYRHFDANDKDEAKTSDCEPGVRSLAALPAEILASILSYLAPDDLAHVSGTCRALYRHSTDDRLWRRHVQENLPGQQITSPYPYDDFRELYSAHDPHWFLPKYKIWFSDSGLPGRLIITHYNPREGTIEGYQLLCQNVNNSGFHTWHAPGPNIVSGFSPSIYLHTDIPAFRVRGRMLLTHDIGITHTKESRDARYHRVNGFQSEILLNWPGPQANYRTGFSYARSLSPSDLAARASPRFPHNHVWPSPRIASNHRVLCAGLAQPTTLRPKDRARSRSEVCDKAFRLHKWFPTCNPGQAFTPEPGTLAAHYVAQSEARQALPGHACVKLGEDVETYSTLDPAQYTPTPTRPFRGIFVGDYGGHGCEFIWINQPDDDDPPSIERNEGESDADYAARQLHAAIYRGRLEAVKLTGDVNVPRGEYTFVVDELGEAGFVREETKDPFAGARVVRSRAQLANHGFRDETFTDAELMIISPDLLAHNWLSLGHISYLRRVDIDRYIFPVEHGAGMLGS</sequence>
<evidence type="ECO:0000313" key="2">
    <source>
        <dbReference type="Proteomes" id="UP000724584"/>
    </source>
</evidence>
<proteinExistence type="predicted"/>
<reference evidence="1 2" key="1">
    <citation type="journal article" date="2021" name="Nat. Commun.">
        <title>Genetic determinants of endophytism in the Arabidopsis root mycobiome.</title>
        <authorList>
            <person name="Mesny F."/>
            <person name="Miyauchi S."/>
            <person name="Thiergart T."/>
            <person name="Pickel B."/>
            <person name="Atanasova L."/>
            <person name="Karlsson M."/>
            <person name="Huettel B."/>
            <person name="Barry K.W."/>
            <person name="Haridas S."/>
            <person name="Chen C."/>
            <person name="Bauer D."/>
            <person name="Andreopoulos W."/>
            <person name="Pangilinan J."/>
            <person name="LaButti K."/>
            <person name="Riley R."/>
            <person name="Lipzen A."/>
            <person name="Clum A."/>
            <person name="Drula E."/>
            <person name="Henrissat B."/>
            <person name="Kohler A."/>
            <person name="Grigoriev I.V."/>
            <person name="Martin F.M."/>
            <person name="Hacquard S."/>
        </authorList>
    </citation>
    <scope>NUCLEOTIDE SEQUENCE [LARGE SCALE GENOMIC DNA]</scope>
    <source>
        <strain evidence="1 2">MPI-SDFR-AT-0079</strain>
    </source>
</reference>
<organism evidence="1 2">
    <name type="scientific">Chaetomium tenue</name>
    <dbReference type="NCBI Taxonomy" id="1854479"/>
    <lineage>
        <taxon>Eukaryota</taxon>
        <taxon>Fungi</taxon>
        <taxon>Dikarya</taxon>
        <taxon>Ascomycota</taxon>
        <taxon>Pezizomycotina</taxon>
        <taxon>Sordariomycetes</taxon>
        <taxon>Sordariomycetidae</taxon>
        <taxon>Sordariales</taxon>
        <taxon>Chaetomiaceae</taxon>
        <taxon>Chaetomium</taxon>
    </lineage>
</organism>
<accession>A0ACB7P118</accession>
<keyword evidence="2" id="KW-1185">Reference proteome</keyword>
<name>A0ACB7P118_9PEZI</name>
<dbReference type="Proteomes" id="UP000724584">
    <property type="component" value="Unassembled WGS sequence"/>
</dbReference>
<evidence type="ECO:0000313" key="1">
    <source>
        <dbReference type="EMBL" id="KAH6623245.1"/>
    </source>
</evidence>
<protein>
    <submittedName>
        <fullName evidence="1">Uncharacterized protein</fullName>
    </submittedName>
</protein>
<dbReference type="EMBL" id="JAGIZQ010000006">
    <property type="protein sequence ID" value="KAH6623245.1"/>
    <property type="molecule type" value="Genomic_DNA"/>
</dbReference>